<dbReference type="GO" id="GO:0003723">
    <property type="term" value="F:RNA binding"/>
    <property type="evidence" value="ECO:0007669"/>
    <property type="project" value="UniProtKB-UniRule"/>
</dbReference>
<dbReference type="GO" id="GO:0005524">
    <property type="term" value="F:ATP binding"/>
    <property type="evidence" value="ECO:0007669"/>
    <property type="project" value="UniProtKB-UniRule"/>
</dbReference>
<dbReference type="SMART" id="SM00487">
    <property type="entry name" value="DEXDc"/>
    <property type="match status" value="1"/>
</dbReference>
<gene>
    <name evidence="11" type="ORF">PTSG_08940</name>
</gene>
<dbReference type="InterPro" id="IPR001650">
    <property type="entry name" value="Helicase_C-like"/>
</dbReference>
<protein>
    <recommendedName>
        <fullName evidence="7">ATP-dependent RNA helicase</fullName>
        <ecNumber evidence="7">3.6.4.13</ecNumber>
    </recommendedName>
</protein>
<dbReference type="Gene3D" id="3.40.50.300">
    <property type="entry name" value="P-loop containing nucleotide triphosphate hydrolases"/>
    <property type="match status" value="2"/>
</dbReference>
<keyword evidence="7" id="KW-0347">Helicase</keyword>
<dbReference type="Proteomes" id="UP000007799">
    <property type="component" value="Unassembled WGS sequence"/>
</dbReference>
<dbReference type="CDD" id="cd17957">
    <property type="entry name" value="DEADc_DDX52"/>
    <property type="match status" value="1"/>
</dbReference>
<comment type="function">
    <text evidence="7">RNA helicase.</text>
</comment>
<feature type="region of interest" description="Disordered" evidence="8">
    <location>
        <begin position="24"/>
        <end position="140"/>
    </location>
</feature>
<dbReference type="InterPro" id="IPR014001">
    <property type="entry name" value="Helicase_ATP-bd"/>
</dbReference>
<evidence type="ECO:0000259" key="9">
    <source>
        <dbReference type="PROSITE" id="PS51192"/>
    </source>
</evidence>
<dbReference type="PANTHER" id="PTHR24031">
    <property type="entry name" value="RNA HELICASE"/>
    <property type="match status" value="1"/>
</dbReference>
<dbReference type="InterPro" id="IPR044764">
    <property type="entry name" value="DDX52/Rok1_DEADc"/>
</dbReference>
<evidence type="ECO:0000313" key="11">
    <source>
        <dbReference type="EMBL" id="EGD78061.1"/>
    </source>
</evidence>
<dbReference type="GeneID" id="16070289"/>
<comment type="similarity">
    <text evidence="5">Belongs to the DEAD box helicase family. DDX52/ROK1 subfamily.</text>
</comment>
<evidence type="ECO:0000256" key="5">
    <source>
        <dbReference type="ARBA" id="ARBA00024355"/>
    </source>
</evidence>
<dbReference type="GO" id="GO:0016787">
    <property type="term" value="F:hydrolase activity"/>
    <property type="evidence" value="ECO:0007669"/>
    <property type="project" value="UniProtKB-KW"/>
</dbReference>
<feature type="compositionally biased region" description="Basic and acidic residues" evidence="8">
    <location>
        <begin position="50"/>
        <end position="60"/>
    </location>
</feature>
<name>F2ULR2_SALR5</name>
<dbReference type="EC" id="3.6.4.13" evidence="7"/>
<dbReference type="SUPFAM" id="SSF52540">
    <property type="entry name" value="P-loop containing nucleoside triphosphate hydrolases"/>
    <property type="match status" value="2"/>
</dbReference>
<dbReference type="RefSeq" id="XP_004989737.1">
    <property type="nucleotide sequence ID" value="XM_004989680.1"/>
</dbReference>
<dbReference type="Pfam" id="PF00270">
    <property type="entry name" value="DEAD"/>
    <property type="match status" value="1"/>
</dbReference>
<evidence type="ECO:0000256" key="6">
    <source>
        <dbReference type="ARBA" id="ARBA00047984"/>
    </source>
</evidence>
<comment type="catalytic activity">
    <reaction evidence="6 7">
        <text>ATP + H2O = ADP + phosphate + H(+)</text>
        <dbReference type="Rhea" id="RHEA:13065"/>
        <dbReference type="ChEBI" id="CHEBI:15377"/>
        <dbReference type="ChEBI" id="CHEBI:15378"/>
        <dbReference type="ChEBI" id="CHEBI:30616"/>
        <dbReference type="ChEBI" id="CHEBI:43474"/>
        <dbReference type="ChEBI" id="CHEBI:456216"/>
        <dbReference type="EC" id="3.6.4.13"/>
    </reaction>
</comment>
<evidence type="ECO:0000256" key="4">
    <source>
        <dbReference type="ARBA" id="ARBA00022884"/>
    </source>
</evidence>
<reference evidence="11" key="1">
    <citation type="submission" date="2009-08" db="EMBL/GenBank/DDBJ databases">
        <title>Annotation of Salpingoeca rosetta.</title>
        <authorList>
            <consortium name="The Broad Institute Genome Sequencing Platform"/>
            <person name="Russ C."/>
            <person name="Cuomo C."/>
            <person name="Burger G."/>
            <person name="Gray M.W."/>
            <person name="Holland P.W.H."/>
            <person name="King N."/>
            <person name="Lang F.B.F."/>
            <person name="Roger A.J."/>
            <person name="Ruiz-Trillo I."/>
            <person name="Young S.K."/>
            <person name="Zeng Q."/>
            <person name="Gargeya S."/>
            <person name="Alvarado L."/>
            <person name="Berlin A."/>
            <person name="Chapman S.B."/>
            <person name="Chen Z."/>
            <person name="Freedman E."/>
            <person name="Gellesch M."/>
            <person name="Goldberg J."/>
            <person name="Griggs A."/>
            <person name="Gujja S."/>
            <person name="Heilman E."/>
            <person name="Heiman D."/>
            <person name="Howarth C."/>
            <person name="Mehta T."/>
            <person name="Neiman D."/>
            <person name="Pearson M."/>
            <person name="Roberts A."/>
            <person name="Saif S."/>
            <person name="Shea T."/>
            <person name="Shenoy N."/>
            <person name="Sisk P."/>
            <person name="Stolte C."/>
            <person name="Sykes S."/>
            <person name="White J."/>
            <person name="Yandava C."/>
            <person name="Haas B."/>
            <person name="Nusbaum C."/>
            <person name="Birren B."/>
        </authorList>
    </citation>
    <scope>NUCLEOTIDE SEQUENCE [LARGE SCALE GENOMIC DNA]</scope>
    <source>
        <strain evidence="11">ATCC 50818</strain>
    </source>
</reference>
<dbReference type="eggNOG" id="KOG0344">
    <property type="taxonomic scope" value="Eukaryota"/>
</dbReference>
<dbReference type="AlphaFoldDB" id="F2ULR2"/>
<proteinExistence type="inferred from homology"/>
<dbReference type="GO" id="GO:0030490">
    <property type="term" value="P:maturation of SSU-rRNA"/>
    <property type="evidence" value="ECO:0007669"/>
    <property type="project" value="InterPro"/>
</dbReference>
<dbReference type="GO" id="GO:0003724">
    <property type="term" value="F:RNA helicase activity"/>
    <property type="evidence" value="ECO:0007669"/>
    <property type="project" value="UniProtKB-EC"/>
</dbReference>
<keyword evidence="3 7" id="KW-0067">ATP-binding</keyword>
<evidence type="ECO:0000256" key="1">
    <source>
        <dbReference type="ARBA" id="ARBA00022741"/>
    </source>
</evidence>
<dbReference type="PROSITE" id="PS51194">
    <property type="entry name" value="HELICASE_CTER"/>
    <property type="match status" value="1"/>
</dbReference>
<evidence type="ECO:0000256" key="2">
    <source>
        <dbReference type="ARBA" id="ARBA00022801"/>
    </source>
</evidence>
<dbReference type="InterPro" id="IPR011545">
    <property type="entry name" value="DEAD/DEAH_box_helicase_dom"/>
</dbReference>
<dbReference type="OrthoDB" id="360161at2759"/>
<feature type="domain" description="Helicase ATP-binding" evidence="9">
    <location>
        <begin position="185"/>
        <end position="355"/>
    </location>
</feature>
<evidence type="ECO:0000256" key="7">
    <source>
        <dbReference type="RuleBase" id="RU365068"/>
    </source>
</evidence>
<evidence type="ECO:0000256" key="3">
    <source>
        <dbReference type="ARBA" id="ARBA00022840"/>
    </source>
</evidence>
<organism evidence="12">
    <name type="scientific">Salpingoeca rosetta (strain ATCC 50818 / BSB-021)</name>
    <dbReference type="NCBI Taxonomy" id="946362"/>
    <lineage>
        <taxon>Eukaryota</taxon>
        <taxon>Choanoflagellata</taxon>
        <taxon>Craspedida</taxon>
        <taxon>Salpingoecidae</taxon>
        <taxon>Salpingoeca</taxon>
    </lineage>
</organism>
<evidence type="ECO:0000256" key="8">
    <source>
        <dbReference type="SAM" id="MobiDB-lite"/>
    </source>
</evidence>
<keyword evidence="4 7" id="KW-0694">RNA-binding</keyword>
<keyword evidence="2 7" id="KW-0378">Hydrolase</keyword>
<feature type="compositionally biased region" description="Acidic residues" evidence="8">
    <location>
        <begin position="83"/>
        <end position="118"/>
    </location>
</feature>
<keyword evidence="1 7" id="KW-0547">Nucleotide-binding</keyword>
<dbReference type="InParanoid" id="F2ULR2"/>
<dbReference type="EMBL" id="GL832981">
    <property type="protein sequence ID" value="EGD78061.1"/>
    <property type="molecule type" value="Genomic_DNA"/>
</dbReference>
<dbReference type="PROSITE" id="PS51192">
    <property type="entry name" value="HELICASE_ATP_BIND_1"/>
    <property type="match status" value="1"/>
</dbReference>
<dbReference type="InterPro" id="IPR027417">
    <property type="entry name" value="P-loop_NTPase"/>
</dbReference>
<feature type="compositionally biased region" description="Acidic residues" evidence="8">
    <location>
        <begin position="61"/>
        <end position="75"/>
    </location>
</feature>
<feature type="domain" description="Helicase C-terminal" evidence="10">
    <location>
        <begin position="238"/>
        <end position="404"/>
    </location>
</feature>
<dbReference type="STRING" id="946362.F2ULR2"/>
<feature type="compositionally biased region" description="Basic residues" evidence="8">
    <location>
        <begin position="443"/>
        <end position="457"/>
    </location>
</feature>
<comment type="domain">
    <text evidence="7">The Q motif is unique to and characteristic of the DEAD box family of RNA helicases and controls ATP binding and hydrolysis.</text>
</comment>
<evidence type="ECO:0000313" key="12">
    <source>
        <dbReference type="Proteomes" id="UP000007799"/>
    </source>
</evidence>
<feature type="region of interest" description="Disordered" evidence="8">
    <location>
        <begin position="426"/>
        <end position="478"/>
    </location>
</feature>
<feature type="compositionally biased region" description="Basic residues" evidence="8">
    <location>
        <begin position="124"/>
        <end position="138"/>
    </location>
</feature>
<keyword evidence="12" id="KW-1185">Reference proteome</keyword>
<accession>F2ULR2</accession>
<sequence>MDPFALLRGGLRFDKEKDDKVRQIFEADSEDDDSTSQTLVVKTKPKGKKGREASKRRHDDRDDDDDDDEDEDDGAEDVHQDSSDEEDDDDELEVDLDEDEDEDDDDDEEEDGEEEDDSVEGRLAKAKRIGPKKVRKQHQIQVKGDDVPPPVVAFQQLSDYDVPKVVLSNLCKMHEKPTPIQMQAIPAMLKKRDVVGIAPTGSGKTCAFSFPLLANLGKHDDSGIRAVVVAPTPELAFQIKSELELLSRGSKLSIQLLTKANVGNVAKARQRSHDILVSTPRRLVYCLSKGLIDLAKVSWVVIDEADTLFENGYETQLDEILHACANREHVSLFSATMGVNLVINFDFPPSANEYIHRVGRTGRAGRTGTAITFFTTRDAPILRSIASVIRASGCDVPDWIFQLPNLPKKQRSRTVTRATISSSAAAMMADKAKRRAWAEKQRAGKGKKAKRGKKKSGGRGGGGGSKKGKKQGAVDLAE</sequence>
<dbReference type="KEGG" id="sre:PTSG_08940"/>
<evidence type="ECO:0000259" key="10">
    <source>
        <dbReference type="PROSITE" id="PS51194"/>
    </source>
</evidence>